<feature type="compositionally biased region" description="Acidic residues" evidence="1">
    <location>
        <begin position="309"/>
        <end position="319"/>
    </location>
</feature>
<feature type="compositionally biased region" description="Low complexity" evidence="1">
    <location>
        <begin position="82"/>
        <end position="113"/>
    </location>
</feature>
<dbReference type="InterPro" id="IPR037647">
    <property type="entry name" value="HIRIP3"/>
</dbReference>
<dbReference type="eggNOG" id="ENOG502S0AG">
    <property type="taxonomic scope" value="Eukaryota"/>
</dbReference>
<evidence type="ECO:0000313" key="2">
    <source>
        <dbReference type="EMBL" id="CCX31798.1"/>
    </source>
</evidence>
<feature type="region of interest" description="Disordered" evidence="1">
    <location>
        <begin position="68"/>
        <end position="395"/>
    </location>
</feature>
<feature type="compositionally biased region" description="Low complexity" evidence="1">
    <location>
        <begin position="283"/>
        <end position="296"/>
    </location>
</feature>
<dbReference type="GO" id="GO:0005634">
    <property type="term" value="C:nucleus"/>
    <property type="evidence" value="ECO:0007669"/>
    <property type="project" value="TreeGrafter"/>
</dbReference>
<dbReference type="OrthoDB" id="552755at2759"/>
<feature type="compositionally biased region" description="Basic residues" evidence="1">
    <location>
        <begin position="169"/>
        <end position="184"/>
    </location>
</feature>
<feature type="compositionally biased region" description="Basic and acidic residues" evidence="1">
    <location>
        <begin position="337"/>
        <end position="346"/>
    </location>
</feature>
<accession>U4LIQ7</accession>
<dbReference type="PANTHER" id="PTHR15410:SF2">
    <property type="entry name" value="HIRA-INTERACTING PROTEIN 3"/>
    <property type="match status" value="1"/>
</dbReference>
<dbReference type="Proteomes" id="UP000018144">
    <property type="component" value="Unassembled WGS sequence"/>
</dbReference>
<feature type="compositionally biased region" description="Basic and acidic residues" evidence="1">
    <location>
        <begin position="320"/>
        <end position="330"/>
    </location>
</feature>
<evidence type="ECO:0000256" key="1">
    <source>
        <dbReference type="SAM" id="MobiDB-lite"/>
    </source>
</evidence>
<feature type="compositionally biased region" description="Low complexity" evidence="1">
    <location>
        <begin position="266"/>
        <end position="276"/>
    </location>
</feature>
<feature type="region of interest" description="Disordered" evidence="1">
    <location>
        <begin position="483"/>
        <end position="538"/>
    </location>
</feature>
<feature type="compositionally biased region" description="Gly residues" evidence="1">
    <location>
        <begin position="504"/>
        <end position="514"/>
    </location>
</feature>
<gene>
    <name evidence="2" type="ORF">PCON_11442</name>
</gene>
<feature type="compositionally biased region" description="Acidic residues" evidence="1">
    <location>
        <begin position="351"/>
        <end position="363"/>
    </location>
</feature>
<feature type="compositionally biased region" description="Acidic residues" evidence="1">
    <location>
        <begin position="528"/>
        <end position="538"/>
    </location>
</feature>
<keyword evidence="3" id="KW-1185">Reference proteome</keyword>
<organism evidence="2 3">
    <name type="scientific">Pyronema omphalodes (strain CBS 100304)</name>
    <name type="common">Pyronema confluens</name>
    <dbReference type="NCBI Taxonomy" id="1076935"/>
    <lineage>
        <taxon>Eukaryota</taxon>
        <taxon>Fungi</taxon>
        <taxon>Dikarya</taxon>
        <taxon>Ascomycota</taxon>
        <taxon>Pezizomycotina</taxon>
        <taxon>Pezizomycetes</taxon>
        <taxon>Pezizales</taxon>
        <taxon>Pyronemataceae</taxon>
        <taxon>Pyronema</taxon>
    </lineage>
</organism>
<dbReference type="STRING" id="1076935.U4LIQ7"/>
<feature type="compositionally biased region" description="Acidic residues" evidence="1">
    <location>
        <begin position="137"/>
        <end position="164"/>
    </location>
</feature>
<name>U4LIQ7_PYROM</name>
<protein>
    <submittedName>
        <fullName evidence="2">Uncharacterized protein</fullName>
    </submittedName>
</protein>
<dbReference type="OMA" id="NEMQEFT"/>
<dbReference type="PANTHER" id="PTHR15410">
    <property type="entry name" value="HIRA-INTERACTING PROTEIN 3"/>
    <property type="match status" value="1"/>
</dbReference>
<dbReference type="AlphaFoldDB" id="U4LIQ7"/>
<dbReference type="EMBL" id="HF935650">
    <property type="protein sequence ID" value="CCX31798.1"/>
    <property type="molecule type" value="Genomic_DNA"/>
</dbReference>
<proteinExistence type="predicted"/>
<sequence>MADRDESKDILLSGALRKAVAQTFANDRDTVTLRLIRTIVEQQHNLGQDYFKTDPYWKERSKEIIMEEVDIQTANHPEPDLSSSSPPVPVKTSKATTSVKKAVIKAPKSQPKPALKKKAPAARKTASNARRKAVSSSDDEDEDEDESEEDQPEDDDEEDEFEEEEKPKGKSKAKATKPKAKPTAKPKEKPQPRAKANGIKEKEAVDVEMANAADKDDDDDSVLSDLPSGVEEEVVPKKRGRPKKTEEPSNKRVKTVISPKEKKTVSPKVTAKATKAAAKDTSPESPKASSPVVASPKKAKASAKRTIADDSEDEDAAEDESPKDKPKAKDTPNSNDKTSESEERPIAEVITQEESEMSELIDEEPTRKKRGRKPNPDGASKAKKTKTIATKAKATKVATKGGKELTADEEKIKSLQSWLVKCGIRKVWGRELSKYETSSEKISHLKSLLSDAGMTGQYSLAKAKKIKEDRELAAEVEAVQKGAAVWGESDDDGATRTRTSRSGAAGGNGGGGTGRRLVQKSKGFEGLDFLDDQSDDSD</sequence>
<reference evidence="2 3" key="1">
    <citation type="journal article" date="2013" name="PLoS Genet.">
        <title>The genome and development-dependent transcriptomes of Pyronema confluens: a window into fungal evolution.</title>
        <authorList>
            <person name="Traeger S."/>
            <person name="Altegoer F."/>
            <person name="Freitag M."/>
            <person name="Gabaldon T."/>
            <person name="Kempken F."/>
            <person name="Kumar A."/>
            <person name="Marcet-Houben M."/>
            <person name="Poggeler S."/>
            <person name="Stajich J.E."/>
            <person name="Nowrousian M."/>
        </authorList>
    </citation>
    <scope>NUCLEOTIDE SEQUENCE [LARGE SCALE GENOMIC DNA]</scope>
    <source>
        <strain evidence="3">CBS 100304</strain>
        <tissue evidence="2">Vegetative mycelium</tissue>
    </source>
</reference>
<evidence type="ECO:0000313" key="3">
    <source>
        <dbReference type="Proteomes" id="UP000018144"/>
    </source>
</evidence>